<protein>
    <submittedName>
        <fullName evidence="2">Uncharacterized protein</fullName>
    </submittedName>
</protein>
<name>A0ABQ3CC53_9ACTN</name>
<evidence type="ECO:0000313" key="3">
    <source>
        <dbReference type="Proteomes" id="UP000653644"/>
    </source>
</evidence>
<feature type="region of interest" description="Disordered" evidence="1">
    <location>
        <begin position="45"/>
        <end position="81"/>
    </location>
</feature>
<accession>A0ABQ3CC53</accession>
<sequence length="81" mass="7905">MLDPGGALGGVAVLGGAWEGVGYGAGSERRRGAAIGRASGVVARGLGPGRMGRVPGRRDRWAGPAGLAPRSGGPLDRTQGG</sequence>
<organism evidence="2 3">
    <name type="scientific">Streptomyces canarius</name>
    <dbReference type="NCBI Taxonomy" id="285453"/>
    <lineage>
        <taxon>Bacteria</taxon>
        <taxon>Bacillati</taxon>
        <taxon>Actinomycetota</taxon>
        <taxon>Actinomycetes</taxon>
        <taxon>Kitasatosporales</taxon>
        <taxon>Streptomycetaceae</taxon>
        <taxon>Streptomyces</taxon>
    </lineage>
</organism>
<evidence type="ECO:0000313" key="2">
    <source>
        <dbReference type="EMBL" id="GHA01747.1"/>
    </source>
</evidence>
<gene>
    <name evidence="2" type="ORF">GCM10010345_01850</name>
</gene>
<evidence type="ECO:0000256" key="1">
    <source>
        <dbReference type="SAM" id="MobiDB-lite"/>
    </source>
</evidence>
<keyword evidence="3" id="KW-1185">Reference proteome</keyword>
<dbReference type="Proteomes" id="UP000653644">
    <property type="component" value="Unassembled WGS sequence"/>
</dbReference>
<reference evidence="3" key="1">
    <citation type="journal article" date="2019" name="Int. J. Syst. Evol. Microbiol.">
        <title>The Global Catalogue of Microorganisms (GCM) 10K type strain sequencing project: providing services to taxonomists for standard genome sequencing and annotation.</title>
        <authorList>
            <consortium name="The Broad Institute Genomics Platform"/>
            <consortium name="The Broad Institute Genome Sequencing Center for Infectious Disease"/>
            <person name="Wu L."/>
            <person name="Ma J."/>
        </authorList>
    </citation>
    <scope>NUCLEOTIDE SEQUENCE [LARGE SCALE GENOMIC DNA]</scope>
    <source>
        <strain evidence="3">JCM 4733</strain>
    </source>
</reference>
<proteinExistence type="predicted"/>
<dbReference type="EMBL" id="BMVN01000001">
    <property type="protein sequence ID" value="GHA01747.1"/>
    <property type="molecule type" value="Genomic_DNA"/>
</dbReference>
<comment type="caution">
    <text evidence="2">The sequence shown here is derived from an EMBL/GenBank/DDBJ whole genome shotgun (WGS) entry which is preliminary data.</text>
</comment>